<sequence length="126" mass="13868">MANIIEKLTAEGTGEPAGWLNELVAQLWPNASIAVAKIIKDNVEPMFKDMLPGAALTRRHALSTLTDSSTLLSIGPLKTLHFQKLDLGHVPFKFSNVKVTKTERGGIALDLNVDWEGEYLVHFTNE</sequence>
<protein>
    <recommendedName>
        <fullName evidence="3">SMP-LTD domain-containing protein</fullName>
    </recommendedName>
</protein>
<evidence type="ECO:0000313" key="1">
    <source>
        <dbReference type="EMBL" id="KAK3047082.1"/>
    </source>
</evidence>
<keyword evidence="2" id="KW-1185">Reference proteome</keyword>
<dbReference type="Proteomes" id="UP001271007">
    <property type="component" value="Unassembled WGS sequence"/>
</dbReference>
<dbReference type="PANTHER" id="PTHR10774">
    <property type="entry name" value="EXTENDED SYNAPTOTAGMIN-RELATED"/>
    <property type="match status" value="1"/>
</dbReference>
<proteinExistence type="predicted"/>
<dbReference type="EMBL" id="JAWDJX010000069">
    <property type="protein sequence ID" value="KAK3047082.1"/>
    <property type="molecule type" value="Genomic_DNA"/>
</dbReference>
<evidence type="ECO:0000313" key="2">
    <source>
        <dbReference type="Proteomes" id="UP001271007"/>
    </source>
</evidence>
<reference evidence="1" key="1">
    <citation type="submission" date="2023-04" db="EMBL/GenBank/DDBJ databases">
        <title>Black Yeasts Isolated from many extreme environments.</title>
        <authorList>
            <person name="Coleine C."/>
            <person name="Stajich J.E."/>
            <person name="Selbmann L."/>
        </authorList>
    </citation>
    <scope>NUCLEOTIDE SEQUENCE</scope>
    <source>
        <strain evidence="1">CCFEE 5312</strain>
    </source>
</reference>
<comment type="caution">
    <text evidence="1">The sequence shown here is derived from an EMBL/GenBank/DDBJ whole genome shotgun (WGS) entry which is preliminary data.</text>
</comment>
<organism evidence="1 2">
    <name type="scientific">Extremus antarcticus</name>
    <dbReference type="NCBI Taxonomy" id="702011"/>
    <lineage>
        <taxon>Eukaryota</taxon>
        <taxon>Fungi</taxon>
        <taxon>Dikarya</taxon>
        <taxon>Ascomycota</taxon>
        <taxon>Pezizomycotina</taxon>
        <taxon>Dothideomycetes</taxon>
        <taxon>Dothideomycetidae</taxon>
        <taxon>Mycosphaerellales</taxon>
        <taxon>Extremaceae</taxon>
        <taxon>Extremus</taxon>
    </lineage>
</organism>
<evidence type="ECO:0008006" key="3">
    <source>
        <dbReference type="Google" id="ProtNLM"/>
    </source>
</evidence>
<dbReference type="GO" id="GO:0005783">
    <property type="term" value="C:endoplasmic reticulum"/>
    <property type="evidence" value="ECO:0007669"/>
    <property type="project" value="TreeGrafter"/>
</dbReference>
<dbReference type="GO" id="GO:0008289">
    <property type="term" value="F:lipid binding"/>
    <property type="evidence" value="ECO:0007669"/>
    <property type="project" value="InterPro"/>
</dbReference>
<gene>
    <name evidence="1" type="ORF">LTR09_011507</name>
</gene>
<dbReference type="InterPro" id="IPR045050">
    <property type="entry name" value="Synaptotagmin_plant"/>
</dbReference>
<dbReference type="AlphaFoldDB" id="A0AAJ0D6F4"/>
<accession>A0AAJ0D6F4</accession>
<name>A0AAJ0D6F4_9PEZI</name>
<dbReference type="PANTHER" id="PTHR10774:SF190">
    <property type="entry name" value="C2 CALCIUM_LIPID-BINDING ENDONUCLEASE_EXONUCLEASE_PHOSPHATASE-RELATED"/>
    <property type="match status" value="1"/>
</dbReference>